<dbReference type="OrthoDB" id="121140at2"/>
<evidence type="ECO:0000313" key="4">
    <source>
        <dbReference type="Proteomes" id="UP000001918"/>
    </source>
</evidence>
<dbReference type="PANTHER" id="PTHR33133:SF1">
    <property type="entry name" value="EXPRESSED PROTEIN-RELATED"/>
    <property type="match status" value="1"/>
</dbReference>
<feature type="transmembrane region" description="Helical" evidence="2">
    <location>
        <begin position="277"/>
        <end position="299"/>
    </location>
</feature>
<dbReference type="eggNOG" id="COG4223">
    <property type="taxonomic scope" value="Bacteria"/>
</dbReference>
<dbReference type="STRING" id="471852.Tcur_4045"/>
<dbReference type="EMBL" id="CP001738">
    <property type="protein sequence ID" value="ACY99574.1"/>
    <property type="molecule type" value="Genomic_DNA"/>
</dbReference>
<keyword evidence="4" id="KW-1185">Reference proteome</keyword>
<sequence length="405" mass="41710">MSGPRAWTAPGSDLPPERSAPAAGGGPRSPAAGGEAPADGGNGGAPPVAVQSTARSAGDTPAGRADLLGGEIAFRPLGVTEILDGSIACIRRHLRVVLGLSLLITAIIQVCHSVGDYLLLGGRAAGEPASGPLVRSLGAQATPALLGLALSAYGTLLLAGLLAPVVSRTLFAQPVSLRLVWRDVRPAFARLLAGAAAVPAAALLVAALPLLPMALLLAGGGPLPAVVPAGLLGLPVALGVLVWLYVLWAPAVPIMVLERRPIPAALRRARRLSRKRWWDAGGTLLLALLITIFMGFLALRLPFLLAQLLLFGAEEGDGAPLGSLIVDTLGRIAGWSLVTPFDAGVIALLYVDRRMRREGFDLDVQTRLRPGVPGPDRLEEIWRPVAFPAVPAAGTPREGGPEQAG</sequence>
<keyword evidence="2" id="KW-0472">Membrane</keyword>
<dbReference type="Proteomes" id="UP000001918">
    <property type="component" value="Chromosome"/>
</dbReference>
<evidence type="ECO:0000256" key="2">
    <source>
        <dbReference type="SAM" id="Phobius"/>
    </source>
</evidence>
<protein>
    <recommendedName>
        <fullName evidence="5">Glycerophosphoryl diester phosphodiesterase membrane domain-containing protein</fullName>
    </recommendedName>
</protein>
<feature type="transmembrane region" description="Helical" evidence="2">
    <location>
        <begin position="187"/>
        <end position="211"/>
    </location>
</feature>
<feature type="transmembrane region" description="Helical" evidence="2">
    <location>
        <begin position="332"/>
        <end position="351"/>
    </location>
</feature>
<proteinExistence type="predicted"/>
<dbReference type="PANTHER" id="PTHR33133">
    <property type="entry name" value="OS08G0107100 PROTEIN-RELATED"/>
    <property type="match status" value="1"/>
</dbReference>
<name>D1AF30_THECD</name>
<keyword evidence="2" id="KW-1133">Transmembrane helix</keyword>
<feature type="transmembrane region" description="Helical" evidence="2">
    <location>
        <begin position="144"/>
        <end position="166"/>
    </location>
</feature>
<gene>
    <name evidence="3" type="ordered locus">Tcur_4045</name>
</gene>
<evidence type="ECO:0000256" key="1">
    <source>
        <dbReference type="SAM" id="MobiDB-lite"/>
    </source>
</evidence>
<dbReference type="RefSeq" id="WP_012854358.1">
    <property type="nucleotide sequence ID" value="NC_013510.1"/>
</dbReference>
<feature type="region of interest" description="Disordered" evidence="1">
    <location>
        <begin position="1"/>
        <end position="62"/>
    </location>
</feature>
<feature type="transmembrane region" description="Helical" evidence="2">
    <location>
        <begin position="96"/>
        <end position="115"/>
    </location>
</feature>
<dbReference type="KEGG" id="tcu:Tcur_4045"/>
<reference evidence="3" key="1">
    <citation type="journal article" date="2011" name="Stand. Genomic Sci.">
        <title>Complete genome sequence of Thermomonospora curvata type strain (B9).</title>
        <authorList>
            <person name="Chertkov O."/>
            <person name="Sikorski J."/>
            <person name="Nolan M."/>
            <person name="Lapidus A."/>
            <person name="Lucas S."/>
            <person name="Del Rio T.G."/>
            <person name="Tice H."/>
            <person name="Cheng J.F."/>
            <person name="Goodwin L."/>
            <person name="Pitluck S."/>
            <person name="Liolios K."/>
            <person name="Ivanova N."/>
            <person name="Mavromatis K."/>
            <person name="Mikhailova N."/>
            <person name="Ovchinnikova G."/>
            <person name="Pati A."/>
            <person name="Chen A."/>
            <person name="Palaniappan K."/>
            <person name="Djao O.D."/>
            <person name="Land M."/>
            <person name="Hauser L."/>
            <person name="Chang Y.J."/>
            <person name="Jeffries C.D."/>
            <person name="Brettin T."/>
            <person name="Han C."/>
            <person name="Detter J.C."/>
            <person name="Rohde M."/>
            <person name="Goker M."/>
            <person name="Woyke T."/>
            <person name="Bristow J."/>
            <person name="Eisen J.A."/>
            <person name="Markowitz V."/>
            <person name="Hugenholtz P."/>
            <person name="Klenk H.P."/>
            <person name="Kyrpides N.C."/>
        </authorList>
    </citation>
    <scope>NUCLEOTIDE SEQUENCE [LARGE SCALE GENOMIC DNA]</scope>
    <source>
        <strain evidence="3">DSM 43183</strain>
    </source>
</reference>
<keyword evidence="2" id="KW-0812">Transmembrane</keyword>
<accession>D1AF30</accession>
<dbReference type="AlphaFoldDB" id="D1AF30"/>
<evidence type="ECO:0008006" key="5">
    <source>
        <dbReference type="Google" id="ProtNLM"/>
    </source>
</evidence>
<feature type="transmembrane region" description="Helical" evidence="2">
    <location>
        <begin position="231"/>
        <end position="256"/>
    </location>
</feature>
<feature type="compositionally biased region" description="Low complexity" evidence="1">
    <location>
        <begin position="17"/>
        <end position="49"/>
    </location>
</feature>
<dbReference type="HOGENOM" id="CLU_036814_1_0_11"/>
<evidence type="ECO:0000313" key="3">
    <source>
        <dbReference type="EMBL" id="ACY99574.1"/>
    </source>
</evidence>
<organism evidence="3 4">
    <name type="scientific">Thermomonospora curvata (strain ATCC 19995 / DSM 43183 / JCM 3096 / KCTC 9072 / NBRC 15933 / NCIMB 10081 / Henssen B9)</name>
    <dbReference type="NCBI Taxonomy" id="471852"/>
    <lineage>
        <taxon>Bacteria</taxon>
        <taxon>Bacillati</taxon>
        <taxon>Actinomycetota</taxon>
        <taxon>Actinomycetes</taxon>
        <taxon>Streptosporangiales</taxon>
        <taxon>Thermomonosporaceae</taxon>
        <taxon>Thermomonospora</taxon>
    </lineage>
</organism>